<sequence>MKRKYIFLFFTFMGLSISAQKTLQERLGYPKTAKLLIIHADDLGMAHAQNSGSILAMEKGSVNSASLMVPCPWFSEIAAYAKDHPYGDFGIHLTLNSEWKYYKWRPVLGTEDGRTLIDESGFLHENLEIIDRNANAAEVENELRAQIDLALSKGVDVTHLDTHMGALFLNPDLFQVYKRLGKKYKLPVLLSKAALENYGLSPDLLEESDLVLDRVFTAEPKDYQSGLATYYTKVLQKLQPGVHAILLHTAHLTDELESATIEHEDYGAKWRQQDLDFFTSEKCKNLLKENNIQLLTWREIRDKLVR</sequence>
<keyword evidence="7" id="KW-1185">Reference proteome</keyword>
<reference evidence="7" key="1">
    <citation type="journal article" date="2019" name="Int. J. Syst. Evol. Microbiol.">
        <title>The Global Catalogue of Microorganisms (GCM) 10K type strain sequencing project: providing services to taxonomists for standard genome sequencing and annotation.</title>
        <authorList>
            <consortium name="The Broad Institute Genomics Platform"/>
            <consortium name="The Broad Institute Genome Sequencing Center for Infectious Disease"/>
            <person name="Wu L."/>
            <person name="Ma J."/>
        </authorList>
    </citation>
    <scope>NUCLEOTIDE SEQUENCE [LARGE SCALE GENOMIC DNA]</scope>
    <source>
        <strain evidence="7">CCUG 61485</strain>
    </source>
</reference>
<dbReference type="SUPFAM" id="SSF88713">
    <property type="entry name" value="Glycoside hydrolase/deacetylase"/>
    <property type="match status" value="1"/>
</dbReference>
<comment type="cofactor">
    <cofactor evidence="1">
        <name>Mg(2+)</name>
        <dbReference type="ChEBI" id="CHEBI:18420"/>
    </cofactor>
</comment>
<comment type="caution">
    <text evidence="6">The sequence shown here is derived from an EMBL/GenBank/DDBJ whole genome shotgun (WGS) entry which is preliminary data.</text>
</comment>
<evidence type="ECO:0000256" key="5">
    <source>
        <dbReference type="ARBA" id="ARBA00023277"/>
    </source>
</evidence>
<evidence type="ECO:0000313" key="7">
    <source>
        <dbReference type="Proteomes" id="UP001597201"/>
    </source>
</evidence>
<accession>A0ABW3XZ06</accession>
<evidence type="ECO:0000256" key="3">
    <source>
        <dbReference type="ARBA" id="ARBA00022801"/>
    </source>
</evidence>
<organism evidence="6 7">
    <name type="scientific">Namhaeicola litoreus</name>
    <dbReference type="NCBI Taxonomy" id="1052145"/>
    <lineage>
        <taxon>Bacteria</taxon>
        <taxon>Pseudomonadati</taxon>
        <taxon>Bacteroidota</taxon>
        <taxon>Flavobacteriia</taxon>
        <taxon>Flavobacteriales</taxon>
        <taxon>Flavobacteriaceae</taxon>
        <taxon>Namhaeicola</taxon>
    </lineage>
</organism>
<evidence type="ECO:0000256" key="4">
    <source>
        <dbReference type="ARBA" id="ARBA00022842"/>
    </source>
</evidence>
<evidence type="ECO:0000256" key="1">
    <source>
        <dbReference type="ARBA" id="ARBA00001946"/>
    </source>
</evidence>
<dbReference type="PANTHER" id="PTHR31609">
    <property type="entry name" value="YDJC DEACETYLASE FAMILY MEMBER"/>
    <property type="match status" value="1"/>
</dbReference>
<dbReference type="InterPro" id="IPR006879">
    <property type="entry name" value="YdjC-like"/>
</dbReference>
<keyword evidence="5" id="KW-0119">Carbohydrate metabolism</keyword>
<gene>
    <name evidence="6" type="ORF">ACFQ39_01165</name>
</gene>
<evidence type="ECO:0000313" key="6">
    <source>
        <dbReference type="EMBL" id="MFD1314212.1"/>
    </source>
</evidence>
<dbReference type="Gene3D" id="3.20.20.370">
    <property type="entry name" value="Glycoside hydrolase/deacetylase"/>
    <property type="match status" value="1"/>
</dbReference>
<name>A0ABW3XZ06_9FLAO</name>
<evidence type="ECO:0000256" key="2">
    <source>
        <dbReference type="ARBA" id="ARBA00022723"/>
    </source>
</evidence>
<dbReference type="CDD" id="cd10802">
    <property type="entry name" value="YdjC_TTHB029_like"/>
    <property type="match status" value="1"/>
</dbReference>
<keyword evidence="3" id="KW-0378">Hydrolase</keyword>
<dbReference type="Pfam" id="PF04794">
    <property type="entry name" value="YdjC"/>
    <property type="match status" value="1"/>
</dbReference>
<keyword evidence="2" id="KW-0479">Metal-binding</keyword>
<dbReference type="InterPro" id="IPR011330">
    <property type="entry name" value="Glyco_hydro/deAcase_b/a-brl"/>
</dbReference>
<dbReference type="Proteomes" id="UP001597201">
    <property type="component" value="Unassembled WGS sequence"/>
</dbReference>
<proteinExistence type="predicted"/>
<dbReference type="EMBL" id="JBHTMY010000001">
    <property type="protein sequence ID" value="MFD1314212.1"/>
    <property type="molecule type" value="Genomic_DNA"/>
</dbReference>
<keyword evidence="4" id="KW-0460">Magnesium</keyword>
<dbReference type="PANTHER" id="PTHR31609:SF1">
    <property type="entry name" value="CARBOHYDRATE DEACETYLASE"/>
    <property type="match status" value="1"/>
</dbReference>
<protein>
    <submittedName>
        <fullName evidence="6">Polysaccharide deacetylase family protein</fullName>
    </submittedName>
</protein>
<dbReference type="RefSeq" id="WP_377175601.1">
    <property type="nucleotide sequence ID" value="NZ_JBHTMY010000001.1"/>
</dbReference>